<feature type="chain" id="PRO_5038373479" description="Lipoprotein" evidence="1">
    <location>
        <begin position="24"/>
        <end position="236"/>
    </location>
</feature>
<organism evidence="2 3">
    <name type="scientific">Candidatus Bacteroides merdipullorum</name>
    <dbReference type="NCBI Taxonomy" id="2838474"/>
    <lineage>
        <taxon>Bacteria</taxon>
        <taxon>Pseudomonadati</taxon>
        <taxon>Bacteroidota</taxon>
        <taxon>Bacteroidia</taxon>
        <taxon>Bacteroidales</taxon>
        <taxon>Bacteroidaceae</taxon>
        <taxon>Bacteroides</taxon>
    </lineage>
</organism>
<sequence length="236" mass="27378">MKKHFSLCILLCAVLLCAFTACQQQKAQVEPEPETAFYAFPDRFLTKDSLKWEVGIARYGSYTGEYYTQYDSDADYYYLHKDSVEIRVPKHPDGKLAVQEGGEEWNEIGRPIVFYPVYPFSVYLPNMYCYKDGYVKEGDETEWYRYQVAGNSILCDTLTLESKSEEGFILQGKTGRFKLPKIQKGFATHNGDLRIYTERQGEWIPADTLLFTYGYEKVEEDYSIFDAMFGTLYGNE</sequence>
<evidence type="ECO:0000313" key="3">
    <source>
        <dbReference type="Proteomes" id="UP000824023"/>
    </source>
</evidence>
<feature type="signal peptide" evidence="1">
    <location>
        <begin position="1"/>
        <end position="23"/>
    </location>
</feature>
<reference evidence="2" key="2">
    <citation type="submission" date="2021-04" db="EMBL/GenBank/DDBJ databases">
        <authorList>
            <person name="Gilroy R."/>
        </authorList>
    </citation>
    <scope>NUCLEOTIDE SEQUENCE</scope>
    <source>
        <strain evidence="2">ChiHjej12B11-24981</strain>
    </source>
</reference>
<evidence type="ECO:0000313" key="2">
    <source>
        <dbReference type="EMBL" id="HIZ01736.1"/>
    </source>
</evidence>
<name>A0A9D2A5C4_9BACE</name>
<dbReference type="Proteomes" id="UP000824023">
    <property type="component" value="Unassembled WGS sequence"/>
</dbReference>
<gene>
    <name evidence="2" type="ORF">H9819_05700</name>
</gene>
<protein>
    <recommendedName>
        <fullName evidence="4">Lipoprotein</fullName>
    </recommendedName>
</protein>
<keyword evidence="1" id="KW-0732">Signal</keyword>
<proteinExistence type="predicted"/>
<evidence type="ECO:0008006" key="4">
    <source>
        <dbReference type="Google" id="ProtNLM"/>
    </source>
</evidence>
<accession>A0A9D2A5C4</accession>
<comment type="caution">
    <text evidence="2">The sequence shown here is derived from an EMBL/GenBank/DDBJ whole genome shotgun (WGS) entry which is preliminary data.</text>
</comment>
<dbReference type="AlphaFoldDB" id="A0A9D2A5C4"/>
<dbReference type="EMBL" id="DXCK01000080">
    <property type="protein sequence ID" value="HIZ01736.1"/>
    <property type="molecule type" value="Genomic_DNA"/>
</dbReference>
<dbReference type="PROSITE" id="PS51257">
    <property type="entry name" value="PROKAR_LIPOPROTEIN"/>
    <property type="match status" value="1"/>
</dbReference>
<evidence type="ECO:0000256" key="1">
    <source>
        <dbReference type="SAM" id="SignalP"/>
    </source>
</evidence>
<reference evidence="2" key="1">
    <citation type="journal article" date="2021" name="PeerJ">
        <title>Extensive microbial diversity within the chicken gut microbiome revealed by metagenomics and culture.</title>
        <authorList>
            <person name="Gilroy R."/>
            <person name="Ravi A."/>
            <person name="Getino M."/>
            <person name="Pursley I."/>
            <person name="Horton D.L."/>
            <person name="Alikhan N.F."/>
            <person name="Baker D."/>
            <person name="Gharbi K."/>
            <person name="Hall N."/>
            <person name="Watson M."/>
            <person name="Adriaenssens E.M."/>
            <person name="Foster-Nyarko E."/>
            <person name="Jarju S."/>
            <person name="Secka A."/>
            <person name="Antonio M."/>
            <person name="Oren A."/>
            <person name="Chaudhuri R.R."/>
            <person name="La Ragione R."/>
            <person name="Hildebrand F."/>
            <person name="Pallen M.J."/>
        </authorList>
    </citation>
    <scope>NUCLEOTIDE SEQUENCE</scope>
    <source>
        <strain evidence="2">ChiHjej12B11-24981</strain>
    </source>
</reference>